<sequence>MVESTSHAALVEWKRRRKEYENEVAGRCSRDPERIAKMTTSVANSFSYSLLEVLCDLEWGLDNANEPTRKRYP</sequence>
<protein>
    <submittedName>
        <fullName evidence="1">Uncharacterized protein</fullName>
    </submittedName>
</protein>
<gene>
    <name evidence="1" type="ORF">PHPALM_37796</name>
</gene>
<dbReference type="AlphaFoldDB" id="A0A2P4WWJ2"/>
<dbReference type="OrthoDB" id="124249at2759"/>
<dbReference type="EMBL" id="NCKW01020584">
    <property type="protein sequence ID" value="POM57661.1"/>
    <property type="molecule type" value="Genomic_DNA"/>
</dbReference>
<comment type="caution">
    <text evidence="1">The sequence shown here is derived from an EMBL/GenBank/DDBJ whole genome shotgun (WGS) entry which is preliminary data.</text>
</comment>
<evidence type="ECO:0000313" key="1">
    <source>
        <dbReference type="EMBL" id="POM57661.1"/>
    </source>
</evidence>
<evidence type="ECO:0000313" key="2">
    <source>
        <dbReference type="Proteomes" id="UP000237271"/>
    </source>
</evidence>
<name>A0A2P4WWJ2_9STRA</name>
<reference evidence="1 2" key="1">
    <citation type="journal article" date="2017" name="Genome Biol. Evol.">
        <title>Phytophthora megakarya and P. palmivora, closely related causal agents of cacao black pod rot, underwent increases in genome sizes and gene numbers by different mechanisms.</title>
        <authorList>
            <person name="Ali S.S."/>
            <person name="Shao J."/>
            <person name="Lary D.J."/>
            <person name="Kronmiller B."/>
            <person name="Shen D."/>
            <person name="Strem M.D."/>
            <person name="Amoako-Attah I."/>
            <person name="Akrofi A.Y."/>
            <person name="Begoude B.A."/>
            <person name="Ten Hoopen G.M."/>
            <person name="Coulibaly K."/>
            <person name="Kebe B.I."/>
            <person name="Melnick R.L."/>
            <person name="Guiltinan M.J."/>
            <person name="Tyler B.M."/>
            <person name="Meinhardt L.W."/>
            <person name="Bailey B.A."/>
        </authorList>
    </citation>
    <scope>NUCLEOTIDE SEQUENCE [LARGE SCALE GENOMIC DNA]</scope>
    <source>
        <strain evidence="2">sbr112.9</strain>
    </source>
</reference>
<organism evidence="1 2">
    <name type="scientific">Phytophthora palmivora</name>
    <dbReference type="NCBI Taxonomy" id="4796"/>
    <lineage>
        <taxon>Eukaryota</taxon>
        <taxon>Sar</taxon>
        <taxon>Stramenopiles</taxon>
        <taxon>Oomycota</taxon>
        <taxon>Peronosporomycetes</taxon>
        <taxon>Peronosporales</taxon>
        <taxon>Peronosporaceae</taxon>
        <taxon>Phytophthora</taxon>
    </lineage>
</organism>
<dbReference type="Proteomes" id="UP000237271">
    <property type="component" value="Unassembled WGS sequence"/>
</dbReference>
<keyword evidence="2" id="KW-1185">Reference proteome</keyword>
<accession>A0A2P4WWJ2</accession>
<proteinExistence type="predicted"/>